<dbReference type="SUPFAM" id="SSF51735">
    <property type="entry name" value="NAD(P)-binding Rossmann-fold domains"/>
    <property type="match status" value="1"/>
</dbReference>
<dbReference type="PANTHER" id="PTHR42760">
    <property type="entry name" value="SHORT-CHAIN DEHYDROGENASES/REDUCTASES FAMILY MEMBER"/>
    <property type="match status" value="1"/>
</dbReference>
<dbReference type="RefSeq" id="WP_142811954.1">
    <property type="nucleotide sequence ID" value="NZ_CP036282.1"/>
</dbReference>
<evidence type="ECO:0000256" key="1">
    <source>
        <dbReference type="ARBA" id="ARBA00006484"/>
    </source>
</evidence>
<reference evidence="4" key="2">
    <citation type="journal article" date="2020" name="Int. J. Syst. Evol. Microbiol.">
        <title>Genomic insights into a novel species Rhodoferax aquaticus sp. nov., isolated from freshwater.</title>
        <authorList>
            <person name="Li T."/>
            <person name="Zhuo Y."/>
            <person name="Jin C.Z."/>
            <person name="Wu X."/>
            <person name="Ko S.R."/>
            <person name="Jin F.J."/>
            <person name="Ahn C.Y."/>
            <person name="Oh H.M."/>
            <person name="Lee H.G."/>
            <person name="Jin L."/>
        </authorList>
    </citation>
    <scope>NUCLEOTIDE SEQUENCE [LARGE SCALE GENOMIC DNA]</scope>
    <source>
        <strain evidence="4">Gr-4</strain>
    </source>
</reference>
<gene>
    <name evidence="3" type="ORF">EXZ61_11770</name>
</gene>
<proteinExistence type="inferred from homology"/>
<dbReference type="Proteomes" id="UP000317365">
    <property type="component" value="Chromosome"/>
</dbReference>
<dbReference type="PRINTS" id="PR00080">
    <property type="entry name" value="SDRFAMILY"/>
</dbReference>
<protein>
    <submittedName>
        <fullName evidence="3">3-oxoacyl-ACP reductase</fullName>
    </submittedName>
</protein>
<comment type="similarity">
    <text evidence="1">Belongs to the short-chain dehydrogenases/reductases (SDR) family.</text>
</comment>
<dbReference type="InterPro" id="IPR057326">
    <property type="entry name" value="KR_dom"/>
</dbReference>
<dbReference type="KEGG" id="rhg:EXZ61_11770"/>
<feature type="domain" description="Ketoreductase" evidence="2">
    <location>
        <begin position="231"/>
        <end position="406"/>
    </location>
</feature>
<dbReference type="AlphaFoldDB" id="A0A515EQB4"/>
<dbReference type="EMBL" id="CP036282">
    <property type="protein sequence ID" value="QDL54795.1"/>
    <property type="molecule type" value="Genomic_DNA"/>
</dbReference>
<name>A0A515EQB4_9BURK</name>
<reference evidence="4" key="1">
    <citation type="submission" date="2019-02" db="EMBL/GenBank/DDBJ databases">
        <title>Complete genome sequence of Rhodoferax sp. Gr-4.</title>
        <authorList>
            <person name="Jin L."/>
        </authorList>
    </citation>
    <scope>NUCLEOTIDE SEQUENCE [LARGE SCALE GENOMIC DNA]</scope>
    <source>
        <strain evidence="4">Gr-4</strain>
    </source>
</reference>
<dbReference type="InterPro" id="IPR002347">
    <property type="entry name" value="SDR_fam"/>
</dbReference>
<dbReference type="GO" id="GO:0016616">
    <property type="term" value="F:oxidoreductase activity, acting on the CH-OH group of donors, NAD or NADP as acceptor"/>
    <property type="evidence" value="ECO:0007669"/>
    <property type="project" value="UniProtKB-ARBA"/>
</dbReference>
<dbReference type="Pfam" id="PF13561">
    <property type="entry name" value="adh_short_C2"/>
    <property type="match status" value="1"/>
</dbReference>
<dbReference type="Gene3D" id="3.40.50.720">
    <property type="entry name" value="NAD(P)-binding Rossmann-like Domain"/>
    <property type="match status" value="2"/>
</dbReference>
<organism evidence="3 4">
    <name type="scientific">Rhodoferax aquaticus</name>
    <dbReference type="NCBI Taxonomy" id="2527691"/>
    <lineage>
        <taxon>Bacteria</taxon>
        <taxon>Pseudomonadati</taxon>
        <taxon>Pseudomonadota</taxon>
        <taxon>Betaproteobacteria</taxon>
        <taxon>Burkholderiales</taxon>
        <taxon>Comamonadaceae</taxon>
        <taxon>Rhodoferax</taxon>
    </lineage>
</organism>
<dbReference type="NCBIfam" id="NF006110">
    <property type="entry name" value="PRK08261.1"/>
    <property type="match status" value="1"/>
</dbReference>
<dbReference type="PRINTS" id="PR00081">
    <property type="entry name" value="GDHRDH"/>
</dbReference>
<sequence length="469" mass="48589">MTDSYLNFANSPVGGKLADVLGLPKPMVLERYKAGQPVIKGSVLLGGGTNAPLLETLAGIFKRIGAQTVAHAQLPQWTPIANQAGLMSGRWGVDGQPGEKVKALVFDATGLVDSSESEALYQFFHDAARSVLPCGRVVILGRPPELCRTPRQATIQRALEGLSRSLAKELKKAIAVQLVYVAEGAEGQLESTLRFLLSPRSAYVSAQVVRVGAPVGEGAAPADWSKPLAGKKVLVTGASRGIGASIAEVMAQEGATVICLDIPQAQASLDEVAAKIGGSTIALDIGAADAPQLLVDAAKADGGWDVVVHNAGITRDKTIANMKEHFWQMVVNVNLSTQERINDALVESGALKAGGRIVCVSSISGIAGNLGQTNYALSKAGVVGMVQSTAPIFAKKGITINAVAPGFIETQMTAAVPFAIREAGRRMNSMSQGGLPQDVAQAIAWFASPASNGLTGNVVRVCGQSLIGA</sequence>
<dbReference type="InterPro" id="IPR036291">
    <property type="entry name" value="NAD(P)-bd_dom_sf"/>
</dbReference>
<evidence type="ECO:0000313" key="4">
    <source>
        <dbReference type="Proteomes" id="UP000317365"/>
    </source>
</evidence>
<evidence type="ECO:0000313" key="3">
    <source>
        <dbReference type="EMBL" id="QDL54795.1"/>
    </source>
</evidence>
<dbReference type="FunFam" id="3.40.50.720:FF:000338">
    <property type="entry name" value="3-oxoacyl-ACP reductase FabG"/>
    <property type="match status" value="1"/>
</dbReference>
<evidence type="ECO:0000259" key="2">
    <source>
        <dbReference type="SMART" id="SM00822"/>
    </source>
</evidence>
<accession>A0A515EQB4</accession>
<keyword evidence="4" id="KW-1185">Reference proteome</keyword>
<dbReference type="SMART" id="SM00822">
    <property type="entry name" value="PKS_KR"/>
    <property type="match status" value="1"/>
</dbReference>
<dbReference type="PANTHER" id="PTHR42760:SF78">
    <property type="entry name" value="3-OXOACYL-[ACYL-CARRIER-PROTEIN] REDUCTASE [NADH]"/>
    <property type="match status" value="1"/>
</dbReference>